<comment type="caution">
    <text evidence="6">The sequence shown here is derived from an EMBL/GenBank/DDBJ whole genome shotgun (WGS) entry which is preliminary data.</text>
</comment>
<keyword evidence="1" id="KW-0346">Stress response</keyword>
<evidence type="ECO:0000256" key="1">
    <source>
        <dbReference type="ARBA" id="ARBA00023016"/>
    </source>
</evidence>
<keyword evidence="8" id="KW-1185">Reference proteome</keyword>
<dbReference type="SUPFAM" id="SSF49764">
    <property type="entry name" value="HSP20-like chaperones"/>
    <property type="match status" value="1"/>
</dbReference>
<proteinExistence type="inferred from homology"/>
<feature type="compositionally biased region" description="Polar residues" evidence="4">
    <location>
        <begin position="87"/>
        <end position="107"/>
    </location>
</feature>
<organism evidence="6 9">
    <name type="scientific">Aspergillus felis</name>
    <dbReference type="NCBI Taxonomy" id="1287682"/>
    <lineage>
        <taxon>Eukaryota</taxon>
        <taxon>Fungi</taxon>
        <taxon>Dikarya</taxon>
        <taxon>Ascomycota</taxon>
        <taxon>Pezizomycotina</taxon>
        <taxon>Eurotiomycetes</taxon>
        <taxon>Eurotiomycetidae</taxon>
        <taxon>Eurotiales</taxon>
        <taxon>Aspergillaceae</taxon>
        <taxon>Aspergillus</taxon>
        <taxon>Aspergillus subgen. Fumigati</taxon>
    </lineage>
</organism>
<comment type="similarity">
    <text evidence="2 3">Belongs to the small heat shock protein (HSP20) family.</text>
</comment>
<protein>
    <recommendedName>
        <fullName evidence="5">SHSP domain-containing protein</fullName>
    </recommendedName>
</protein>
<feature type="region of interest" description="Disordered" evidence="4">
    <location>
        <begin position="86"/>
        <end position="136"/>
    </location>
</feature>
<dbReference type="Gene3D" id="2.60.40.790">
    <property type="match status" value="1"/>
</dbReference>
<evidence type="ECO:0000256" key="2">
    <source>
        <dbReference type="PROSITE-ProRule" id="PRU00285"/>
    </source>
</evidence>
<dbReference type="InterPro" id="IPR002068">
    <property type="entry name" value="A-crystallin/Hsp20_dom"/>
</dbReference>
<dbReference type="Proteomes" id="UP000654922">
    <property type="component" value="Unassembled WGS sequence"/>
</dbReference>
<dbReference type="InterPro" id="IPR008978">
    <property type="entry name" value="HSP20-like_chaperone"/>
</dbReference>
<dbReference type="PANTHER" id="PTHR11527">
    <property type="entry name" value="HEAT-SHOCK PROTEIN 20 FAMILY MEMBER"/>
    <property type="match status" value="1"/>
</dbReference>
<dbReference type="EMBL" id="JACBAG010001804">
    <property type="protein sequence ID" value="KAF7181712.1"/>
    <property type="molecule type" value="Genomic_DNA"/>
</dbReference>
<reference evidence="6" key="1">
    <citation type="submission" date="2020-06" db="EMBL/GenBank/DDBJ databases">
        <title>Draft genome sequences of strains closely related to Aspergillus parafelis and Aspergillus hiratsukae.</title>
        <authorList>
            <person name="Dos Santos R.A.C."/>
            <person name="Rivero-Menendez O."/>
            <person name="Steenwyk J.L."/>
            <person name="Mead M.E."/>
            <person name="Goldman G.H."/>
            <person name="Alastruey-Izquierdo A."/>
            <person name="Rokas A."/>
        </authorList>
    </citation>
    <scope>NUCLEOTIDE SEQUENCE</scope>
    <source>
        <strain evidence="6">CNM-CM5623</strain>
        <strain evidence="7">CNM-CM7691</strain>
    </source>
</reference>
<feature type="domain" description="SHSP" evidence="5">
    <location>
        <begin position="33"/>
        <end position="195"/>
    </location>
</feature>
<dbReference type="Pfam" id="PF00011">
    <property type="entry name" value="HSP20"/>
    <property type="match status" value="1"/>
</dbReference>
<sequence>MVFPRFSTDLAPLFQLLDDYDAHRTYRPKSKVTPVRTFAPKFDVCEFPEGYRLDGELPGVNQSDIEIEFSDPQTLVIKGHVERNYDNYDNTATETGDDSSSTKSRQPTVEDETEEGNASAITSPAKPAEQAVTNSQTQTNYKFWVSERSIGEFQRTFAFPTRVDQDAVKASLRNGILSIVVPKEAAPKLKKIRVE</sequence>
<dbReference type="EMBL" id="JACBAE010001274">
    <property type="protein sequence ID" value="KAF7168034.1"/>
    <property type="molecule type" value="Genomic_DNA"/>
</dbReference>
<dbReference type="InterPro" id="IPR031107">
    <property type="entry name" value="Small_HSP"/>
</dbReference>
<gene>
    <name evidence="6" type="ORF">CNMCM5623_001189</name>
    <name evidence="7" type="ORF">CNMCM7691_001009</name>
</gene>
<dbReference type="PROSITE" id="PS01031">
    <property type="entry name" value="SHSP"/>
    <property type="match status" value="1"/>
</dbReference>
<evidence type="ECO:0000256" key="3">
    <source>
        <dbReference type="RuleBase" id="RU003616"/>
    </source>
</evidence>
<evidence type="ECO:0000313" key="7">
    <source>
        <dbReference type="EMBL" id="KAF7181712.1"/>
    </source>
</evidence>
<dbReference type="CDD" id="cd06464">
    <property type="entry name" value="ACD_sHsps-like"/>
    <property type="match status" value="1"/>
</dbReference>
<evidence type="ECO:0000313" key="9">
    <source>
        <dbReference type="Proteomes" id="UP000654922"/>
    </source>
</evidence>
<name>A0A8H6Q914_9EURO</name>
<dbReference type="OrthoDB" id="1431247at2759"/>
<dbReference type="Proteomes" id="UP000641853">
    <property type="component" value="Unassembled WGS sequence"/>
</dbReference>
<evidence type="ECO:0000256" key="4">
    <source>
        <dbReference type="SAM" id="MobiDB-lite"/>
    </source>
</evidence>
<evidence type="ECO:0000259" key="5">
    <source>
        <dbReference type="PROSITE" id="PS01031"/>
    </source>
</evidence>
<evidence type="ECO:0000313" key="6">
    <source>
        <dbReference type="EMBL" id="KAF7168034.1"/>
    </source>
</evidence>
<evidence type="ECO:0000313" key="8">
    <source>
        <dbReference type="Proteomes" id="UP000641853"/>
    </source>
</evidence>
<accession>A0A8H6Q914</accession>
<dbReference type="AlphaFoldDB" id="A0A8H6Q914"/>